<dbReference type="Proteomes" id="UP000254259">
    <property type="component" value="Chromosome CBM2636"/>
</dbReference>
<feature type="region of interest" description="Disordered" evidence="1">
    <location>
        <begin position="25"/>
        <end position="45"/>
    </location>
</feature>
<sequence length="83" mass="8936">MQIPDVGILQFTACRPLHTLLRTKKKHPETDIVNPTPRASPHQAAVGCPKPHLCPILPCSAPAPATLPRRPGRTAQHPPSTEA</sequence>
<accession>A0A9Q7UTP4</accession>
<gene>
    <name evidence="2" type="ORF">CBM2636_11453</name>
</gene>
<evidence type="ECO:0000313" key="3">
    <source>
        <dbReference type="Proteomes" id="UP000254259"/>
    </source>
</evidence>
<feature type="region of interest" description="Disordered" evidence="1">
    <location>
        <begin position="61"/>
        <end position="83"/>
    </location>
</feature>
<dbReference type="AlphaFoldDB" id="A0A9Q7UTP4"/>
<organism evidence="2 3">
    <name type="scientific">Cupriavidus taiwanensis</name>
    <dbReference type="NCBI Taxonomy" id="164546"/>
    <lineage>
        <taxon>Bacteria</taxon>
        <taxon>Pseudomonadati</taxon>
        <taxon>Pseudomonadota</taxon>
        <taxon>Betaproteobacteria</taxon>
        <taxon>Burkholderiales</taxon>
        <taxon>Burkholderiaceae</taxon>
        <taxon>Cupriavidus</taxon>
    </lineage>
</organism>
<evidence type="ECO:0000256" key="1">
    <source>
        <dbReference type="SAM" id="MobiDB-lite"/>
    </source>
</evidence>
<evidence type="ECO:0000313" key="2">
    <source>
        <dbReference type="EMBL" id="SPD64437.1"/>
    </source>
</evidence>
<proteinExistence type="predicted"/>
<name>A0A9Q7UTP4_9BURK</name>
<protein>
    <submittedName>
        <fullName evidence="2">Uncharacterized protein</fullName>
    </submittedName>
</protein>
<reference evidence="2 3" key="1">
    <citation type="submission" date="2018-01" db="EMBL/GenBank/DDBJ databases">
        <authorList>
            <person name="Clerissi C."/>
        </authorList>
    </citation>
    <scope>NUCLEOTIDE SEQUENCE [LARGE SCALE GENOMIC DNA]</scope>
    <source>
        <strain evidence="2">Cupriavidus taiwanensis SWF 66322</strain>
    </source>
</reference>
<dbReference type="EMBL" id="LT984813">
    <property type="protein sequence ID" value="SPD64437.1"/>
    <property type="molecule type" value="Genomic_DNA"/>
</dbReference>